<dbReference type="Proteomes" id="UP001501204">
    <property type="component" value="Unassembled WGS sequence"/>
</dbReference>
<comment type="caution">
    <text evidence="2">The sequence shown here is derived from an EMBL/GenBank/DDBJ whole genome shotgun (WGS) entry which is preliminary data.</text>
</comment>
<keyword evidence="1" id="KW-1133">Transmembrane helix</keyword>
<evidence type="ECO:0000256" key="1">
    <source>
        <dbReference type="SAM" id="Phobius"/>
    </source>
</evidence>
<gene>
    <name evidence="2" type="ORF">GCM10009767_35670</name>
</gene>
<proteinExistence type="predicted"/>
<reference evidence="2 3" key="1">
    <citation type="journal article" date="2019" name="Int. J. Syst. Evol. Microbiol.">
        <title>The Global Catalogue of Microorganisms (GCM) 10K type strain sequencing project: providing services to taxonomists for standard genome sequencing and annotation.</title>
        <authorList>
            <consortium name="The Broad Institute Genomics Platform"/>
            <consortium name="The Broad Institute Genome Sequencing Center for Infectious Disease"/>
            <person name="Wu L."/>
            <person name="Ma J."/>
        </authorList>
    </citation>
    <scope>NUCLEOTIDE SEQUENCE [LARGE SCALE GENOMIC DNA]</scope>
    <source>
        <strain evidence="2 3">JCM 14735</strain>
    </source>
</reference>
<evidence type="ECO:0000313" key="2">
    <source>
        <dbReference type="EMBL" id="GAA1774526.1"/>
    </source>
</evidence>
<keyword evidence="3" id="KW-1185">Reference proteome</keyword>
<name>A0ABN2L442_9MICC</name>
<feature type="transmembrane region" description="Helical" evidence="1">
    <location>
        <begin position="43"/>
        <end position="62"/>
    </location>
</feature>
<sequence>MLSHMATETEKTPGNMLMASGALVAGLFLLLIIAAITTGGGPAPITVGGVLLGLLLVVVGFARRILAAVEKR</sequence>
<organism evidence="2 3">
    <name type="scientific">Kocuria aegyptia</name>
    <dbReference type="NCBI Taxonomy" id="330943"/>
    <lineage>
        <taxon>Bacteria</taxon>
        <taxon>Bacillati</taxon>
        <taxon>Actinomycetota</taxon>
        <taxon>Actinomycetes</taxon>
        <taxon>Micrococcales</taxon>
        <taxon>Micrococcaceae</taxon>
        <taxon>Kocuria</taxon>
    </lineage>
</organism>
<evidence type="ECO:0000313" key="3">
    <source>
        <dbReference type="Proteomes" id="UP001501204"/>
    </source>
</evidence>
<accession>A0ABN2L442</accession>
<dbReference type="EMBL" id="BAAAOA010000047">
    <property type="protein sequence ID" value="GAA1774526.1"/>
    <property type="molecule type" value="Genomic_DNA"/>
</dbReference>
<protein>
    <submittedName>
        <fullName evidence="2">Uncharacterized protein</fullName>
    </submittedName>
</protein>
<keyword evidence="1" id="KW-0472">Membrane</keyword>
<feature type="transmembrane region" description="Helical" evidence="1">
    <location>
        <begin position="16"/>
        <end position="37"/>
    </location>
</feature>
<keyword evidence="1" id="KW-0812">Transmembrane</keyword>